<dbReference type="PANTHER" id="PTHR30069">
    <property type="entry name" value="TONB-DEPENDENT OUTER MEMBRANE RECEPTOR"/>
    <property type="match status" value="1"/>
</dbReference>
<evidence type="ECO:0000256" key="2">
    <source>
        <dbReference type="ARBA" id="ARBA00022448"/>
    </source>
</evidence>
<dbReference type="GO" id="GO:0044718">
    <property type="term" value="P:siderophore transmembrane transport"/>
    <property type="evidence" value="ECO:0007669"/>
    <property type="project" value="TreeGrafter"/>
</dbReference>
<dbReference type="Pfam" id="PF07715">
    <property type="entry name" value="Plug"/>
    <property type="match status" value="1"/>
</dbReference>
<dbReference type="PANTHER" id="PTHR30069:SF28">
    <property type="entry name" value="TONB-DEPENDENT RECEPTOR YNCD-RELATED"/>
    <property type="match status" value="1"/>
</dbReference>
<keyword evidence="2 8" id="KW-0813">Transport</keyword>
<feature type="chain" id="PRO_5015356851" evidence="10">
    <location>
        <begin position="21"/>
        <end position="635"/>
    </location>
</feature>
<evidence type="ECO:0000259" key="12">
    <source>
        <dbReference type="Pfam" id="PF07715"/>
    </source>
</evidence>
<dbReference type="Gene3D" id="2.170.130.10">
    <property type="entry name" value="TonB-dependent receptor, plug domain"/>
    <property type="match status" value="1"/>
</dbReference>
<feature type="domain" description="TonB-dependent receptor-like beta-barrel" evidence="11">
    <location>
        <begin position="215"/>
        <end position="609"/>
    </location>
</feature>
<evidence type="ECO:0000256" key="7">
    <source>
        <dbReference type="ARBA" id="ARBA00023237"/>
    </source>
</evidence>
<evidence type="ECO:0000256" key="10">
    <source>
        <dbReference type="SAM" id="SignalP"/>
    </source>
</evidence>
<gene>
    <name evidence="13" type="ORF">SAMN05421638_1922</name>
</gene>
<feature type="signal peptide" evidence="10">
    <location>
        <begin position="1"/>
        <end position="20"/>
    </location>
</feature>
<dbReference type="Proteomes" id="UP000242560">
    <property type="component" value="Unassembled WGS sequence"/>
</dbReference>
<evidence type="ECO:0000256" key="6">
    <source>
        <dbReference type="ARBA" id="ARBA00023136"/>
    </source>
</evidence>
<dbReference type="EMBL" id="FORQ01000003">
    <property type="protein sequence ID" value="SFJ03011.1"/>
    <property type="molecule type" value="Genomic_DNA"/>
</dbReference>
<dbReference type="RefSeq" id="WP_089820105.1">
    <property type="nucleotide sequence ID" value="NZ_FORQ01000003.1"/>
</dbReference>
<dbReference type="GO" id="GO:0009279">
    <property type="term" value="C:cell outer membrane"/>
    <property type="evidence" value="ECO:0007669"/>
    <property type="project" value="UniProtKB-SubCell"/>
</dbReference>
<dbReference type="SUPFAM" id="SSF56935">
    <property type="entry name" value="Porins"/>
    <property type="match status" value="1"/>
</dbReference>
<dbReference type="InterPro" id="IPR000531">
    <property type="entry name" value="Beta-barrel_TonB"/>
</dbReference>
<dbReference type="InterPro" id="IPR036942">
    <property type="entry name" value="Beta-barrel_TonB_sf"/>
</dbReference>
<keyword evidence="4 8" id="KW-0812">Transmembrane</keyword>
<dbReference type="PROSITE" id="PS52016">
    <property type="entry name" value="TONB_DEPENDENT_REC_3"/>
    <property type="match status" value="1"/>
</dbReference>
<dbReference type="GO" id="GO:0015344">
    <property type="term" value="F:siderophore uptake transmembrane transporter activity"/>
    <property type="evidence" value="ECO:0007669"/>
    <property type="project" value="TreeGrafter"/>
</dbReference>
<keyword evidence="7 8" id="KW-0998">Cell outer membrane</keyword>
<feature type="domain" description="TonB-dependent receptor plug" evidence="12">
    <location>
        <begin position="40"/>
        <end position="146"/>
    </location>
</feature>
<evidence type="ECO:0000256" key="5">
    <source>
        <dbReference type="ARBA" id="ARBA00023077"/>
    </source>
</evidence>
<evidence type="ECO:0000313" key="13">
    <source>
        <dbReference type="EMBL" id="SFJ03011.1"/>
    </source>
</evidence>
<reference evidence="14" key="1">
    <citation type="submission" date="2016-10" db="EMBL/GenBank/DDBJ databases">
        <authorList>
            <person name="Varghese N."/>
            <person name="Submissions S."/>
        </authorList>
    </citation>
    <scope>NUCLEOTIDE SEQUENCE [LARGE SCALE GENOMIC DNA]</scope>
    <source>
        <strain evidence="14">DSM 22251</strain>
    </source>
</reference>
<keyword evidence="10" id="KW-0732">Signal</keyword>
<evidence type="ECO:0000256" key="3">
    <source>
        <dbReference type="ARBA" id="ARBA00022452"/>
    </source>
</evidence>
<evidence type="ECO:0000259" key="11">
    <source>
        <dbReference type="Pfam" id="PF00593"/>
    </source>
</evidence>
<protein>
    <submittedName>
        <fullName evidence="13">Vitamin B12 transporter</fullName>
    </submittedName>
</protein>
<organism evidence="13 14">
    <name type="scientific">Kaistella treverensis</name>
    <dbReference type="NCBI Taxonomy" id="631455"/>
    <lineage>
        <taxon>Bacteria</taxon>
        <taxon>Pseudomonadati</taxon>
        <taxon>Bacteroidota</taxon>
        <taxon>Flavobacteriia</taxon>
        <taxon>Flavobacteriales</taxon>
        <taxon>Weeksellaceae</taxon>
        <taxon>Chryseobacterium group</taxon>
        <taxon>Kaistella</taxon>
    </lineage>
</organism>
<comment type="similarity">
    <text evidence="8 9">Belongs to the TonB-dependent receptor family.</text>
</comment>
<evidence type="ECO:0000256" key="9">
    <source>
        <dbReference type="RuleBase" id="RU003357"/>
    </source>
</evidence>
<accession>A0A1I3N1E1</accession>
<keyword evidence="5 9" id="KW-0798">TonB box</keyword>
<evidence type="ECO:0000256" key="1">
    <source>
        <dbReference type="ARBA" id="ARBA00004571"/>
    </source>
</evidence>
<keyword evidence="3 8" id="KW-1134">Transmembrane beta strand</keyword>
<evidence type="ECO:0000256" key="8">
    <source>
        <dbReference type="PROSITE-ProRule" id="PRU01360"/>
    </source>
</evidence>
<keyword evidence="14" id="KW-1185">Reference proteome</keyword>
<dbReference type="Gene3D" id="2.40.170.20">
    <property type="entry name" value="TonB-dependent receptor, beta-barrel domain"/>
    <property type="match status" value="1"/>
</dbReference>
<dbReference type="Pfam" id="PF00593">
    <property type="entry name" value="TonB_dep_Rec_b-barrel"/>
    <property type="match status" value="1"/>
</dbReference>
<dbReference type="InterPro" id="IPR012910">
    <property type="entry name" value="Plug_dom"/>
</dbReference>
<dbReference type="InterPro" id="IPR037066">
    <property type="entry name" value="Plug_dom_sf"/>
</dbReference>
<name>A0A1I3N1E1_9FLAO</name>
<evidence type="ECO:0000256" key="4">
    <source>
        <dbReference type="ARBA" id="ARBA00022692"/>
    </source>
</evidence>
<dbReference type="InterPro" id="IPR039426">
    <property type="entry name" value="TonB-dep_rcpt-like"/>
</dbReference>
<proteinExistence type="inferred from homology"/>
<sequence>MKKRLFFVGAMLVVSSDIFAQQEFQIDEVTIASKTKQQLYKTGKNVQLVTEKDLEKHRGQDLSEVLSQVSGFQIVGNQNNSQEPKAMKIRGGKSANVLILIDGIPMKDVTGNDYNVSDLRLLAVENVESIEILNGASSVLYGSNATVSVINIKTKKSATKNIEGIVGARASSFKTFAQNALVKGKISRYNYQISGFNEKSEGLSSAKGENFEKDGFEKQNVNANLGYADENFDVNINGGWNHHLFQYDGGAFTDGDYRSDDQQSYIGGNANFRYNKGEITLNTRFSGNERLGQSLVNTEYQDLFSYSGTDFFTELFNHYEFNENIGFTAGVQFENQKMGAKSLPWGGTSLQEDLKMDDTKLQTFDAFANFNFKYNIWNLDAGARMTDNSKFGNHWVYSLNPFILKELETVYFKLGYSYATAFIAPTLYQNYGSLPYVLPNFDLKPETNSSHEIDLSLGKKDRSIVFTASLFQREEKDAFAYEITDFQTYAGQFKNVGENTVKGFDIGFTYKLNEMLNFGGNFSFVEKDKRETMLRQPKQRVNSFLEILPFKSTRINFIHQFVSRRSDAFYNSETFMVENVDLKGYNLFNLNINQKISPKIESYLNIGNLFNISYVDVIGFTTKPRNYSLGVNYQF</sequence>
<keyword evidence="6 8" id="KW-0472">Membrane</keyword>
<evidence type="ECO:0000313" key="14">
    <source>
        <dbReference type="Proteomes" id="UP000242560"/>
    </source>
</evidence>
<comment type="subcellular location">
    <subcellularLocation>
        <location evidence="1 8">Cell outer membrane</location>
        <topology evidence="1 8">Multi-pass membrane protein</topology>
    </subcellularLocation>
</comment>
<dbReference type="AlphaFoldDB" id="A0A1I3N1E1"/>